<dbReference type="RefSeq" id="WP_294174246.1">
    <property type="nucleotide sequence ID" value="NZ_CADCVZ010000055.1"/>
</dbReference>
<feature type="active site" description="Proton donor" evidence="5">
    <location>
        <position position="132"/>
    </location>
</feature>
<keyword evidence="7 8" id="KW-0413">Isomerase</keyword>
<evidence type="ECO:0000256" key="7">
    <source>
        <dbReference type="RuleBase" id="RU364069"/>
    </source>
</evidence>
<dbReference type="GO" id="GO:0019305">
    <property type="term" value="P:dTDP-rhamnose biosynthetic process"/>
    <property type="evidence" value="ECO:0007669"/>
    <property type="project" value="UniProtKB-UniRule"/>
</dbReference>
<dbReference type="Gene3D" id="2.60.120.10">
    <property type="entry name" value="Jelly Rolls"/>
    <property type="match status" value="1"/>
</dbReference>
<protein>
    <recommendedName>
        <fullName evidence="4 7">dTDP-4-dehydrorhamnose 3,5-epimerase</fullName>
        <ecNumber evidence="3 7">5.1.3.13</ecNumber>
    </recommendedName>
    <alternativeName>
        <fullName evidence="7">Thymidine diphospho-4-keto-rhamnose 3,5-epimerase</fullName>
    </alternativeName>
</protein>
<gene>
    <name evidence="8" type="ORF">AVDCRST_MAG09-1988</name>
</gene>
<accession>A0A6J4TCQ1</accession>
<comment type="similarity">
    <text evidence="7">Belongs to the dTDP-4-dehydrorhamnose 3,5-epimerase family.</text>
</comment>
<dbReference type="SUPFAM" id="SSF51182">
    <property type="entry name" value="RmlC-like cupins"/>
    <property type="match status" value="1"/>
</dbReference>
<dbReference type="EC" id="5.1.3.13" evidence="3 7"/>
<dbReference type="GO" id="GO:0005829">
    <property type="term" value="C:cytosol"/>
    <property type="evidence" value="ECO:0007669"/>
    <property type="project" value="TreeGrafter"/>
</dbReference>
<sequence length="188" mass="21377">MIFHKTDLTDAMLVEAVVRGDERGSFARTMDSQLFEEQGLKADFVQQNTSVSANKGTLRGMHFQLRPHTEAKFVRCIRGAIVDVIVDIRRGSPTFMQHGKFELSAIDNRMLYVPEGFAHSFQTLVDDCEVTYLVTAAYAPEAERGLRWNDPRLGIEWPLPVTTISPKDDSWPLLESDEPDFFEYEAFA</sequence>
<reference evidence="8" key="1">
    <citation type="submission" date="2020-02" db="EMBL/GenBank/DDBJ databases">
        <authorList>
            <person name="Meier V. D."/>
        </authorList>
    </citation>
    <scope>NUCLEOTIDE SEQUENCE</scope>
    <source>
        <strain evidence="8">AVDCRST_MAG09</strain>
    </source>
</reference>
<evidence type="ECO:0000256" key="3">
    <source>
        <dbReference type="ARBA" id="ARBA00012098"/>
    </source>
</evidence>
<dbReference type="NCBIfam" id="TIGR01221">
    <property type="entry name" value="rmlC"/>
    <property type="match status" value="1"/>
</dbReference>
<dbReference type="InterPro" id="IPR014710">
    <property type="entry name" value="RmlC-like_jellyroll"/>
</dbReference>
<dbReference type="InterPro" id="IPR011051">
    <property type="entry name" value="RmlC_Cupin_sf"/>
</dbReference>
<dbReference type="Pfam" id="PF00908">
    <property type="entry name" value="dTDP_sugar_isom"/>
    <property type="match status" value="1"/>
</dbReference>
<organism evidence="8">
    <name type="scientific">uncultured Sphingomonas sp</name>
    <dbReference type="NCBI Taxonomy" id="158754"/>
    <lineage>
        <taxon>Bacteria</taxon>
        <taxon>Pseudomonadati</taxon>
        <taxon>Pseudomonadota</taxon>
        <taxon>Alphaproteobacteria</taxon>
        <taxon>Sphingomonadales</taxon>
        <taxon>Sphingomonadaceae</taxon>
        <taxon>Sphingomonas</taxon>
        <taxon>environmental samples</taxon>
    </lineage>
</organism>
<dbReference type="CDD" id="cd00438">
    <property type="entry name" value="cupin_RmlC"/>
    <property type="match status" value="1"/>
</dbReference>
<comment type="function">
    <text evidence="2 7">Catalyzes the epimerization of the C3' and C5'positions of dTDP-6-deoxy-D-xylo-4-hexulose, forming dTDP-6-deoxy-L-lyxo-4-hexulose.</text>
</comment>
<proteinExistence type="inferred from homology"/>
<dbReference type="GO" id="GO:0000271">
    <property type="term" value="P:polysaccharide biosynthetic process"/>
    <property type="evidence" value="ECO:0007669"/>
    <property type="project" value="TreeGrafter"/>
</dbReference>
<dbReference type="AlphaFoldDB" id="A0A6J4TCQ1"/>
<feature type="active site" description="Proton acceptor" evidence="5">
    <location>
        <position position="62"/>
    </location>
</feature>
<evidence type="ECO:0000256" key="2">
    <source>
        <dbReference type="ARBA" id="ARBA00001997"/>
    </source>
</evidence>
<comment type="pathway">
    <text evidence="7">Carbohydrate biosynthesis; dTDP-L-rhamnose biosynthesis.</text>
</comment>
<dbReference type="EMBL" id="CADCVZ010000055">
    <property type="protein sequence ID" value="CAA9519982.1"/>
    <property type="molecule type" value="Genomic_DNA"/>
</dbReference>
<evidence type="ECO:0000256" key="6">
    <source>
        <dbReference type="PIRSR" id="PIRSR600888-3"/>
    </source>
</evidence>
<comment type="subunit">
    <text evidence="7">Homodimer.</text>
</comment>
<dbReference type="PANTHER" id="PTHR21047:SF2">
    <property type="entry name" value="THYMIDINE DIPHOSPHO-4-KETO-RHAMNOSE 3,5-EPIMERASE"/>
    <property type="match status" value="1"/>
</dbReference>
<feature type="site" description="Participates in a stacking interaction with the thymidine ring of dTDP-4-oxo-6-deoxyglucose" evidence="6">
    <location>
        <position position="138"/>
    </location>
</feature>
<dbReference type="UniPathway" id="UPA00124"/>
<comment type="catalytic activity">
    <reaction evidence="1 7">
        <text>dTDP-4-dehydro-6-deoxy-alpha-D-glucose = dTDP-4-dehydro-beta-L-rhamnose</text>
        <dbReference type="Rhea" id="RHEA:16969"/>
        <dbReference type="ChEBI" id="CHEBI:57649"/>
        <dbReference type="ChEBI" id="CHEBI:62830"/>
        <dbReference type="EC" id="5.1.3.13"/>
    </reaction>
</comment>
<dbReference type="InterPro" id="IPR000888">
    <property type="entry name" value="RmlC-like"/>
</dbReference>
<dbReference type="PANTHER" id="PTHR21047">
    <property type="entry name" value="DTDP-6-DEOXY-D-GLUCOSE-3,5 EPIMERASE"/>
    <property type="match status" value="1"/>
</dbReference>
<evidence type="ECO:0000256" key="5">
    <source>
        <dbReference type="PIRSR" id="PIRSR600888-1"/>
    </source>
</evidence>
<evidence type="ECO:0000256" key="4">
    <source>
        <dbReference type="ARBA" id="ARBA00019595"/>
    </source>
</evidence>
<dbReference type="GO" id="GO:0008830">
    <property type="term" value="F:dTDP-4-dehydrorhamnose 3,5-epimerase activity"/>
    <property type="evidence" value="ECO:0007669"/>
    <property type="project" value="UniProtKB-UniRule"/>
</dbReference>
<evidence type="ECO:0000313" key="8">
    <source>
        <dbReference type="EMBL" id="CAA9519982.1"/>
    </source>
</evidence>
<name>A0A6J4TCQ1_9SPHN</name>
<evidence type="ECO:0000256" key="1">
    <source>
        <dbReference type="ARBA" id="ARBA00001298"/>
    </source>
</evidence>